<organism evidence="3 4">
    <name type="scientific">Nocardioides lentus</name>
    <dbReference type="NCBI Taxonomy" id="338077"/>
    <lineage>
        <taxon>Bacteria</taxon>
        <taxon>Bacillati</taxon>
        <taxon>Actinomycetota</taxon>
        <taxon>Actinomycetes</taxon>
        <taxon>Propionibacteriales</taxon>
        <taxon>Nocardioidaceae</taxon>
        <taxon>Nocardioides</taxon>
    </lineage>
</organism>
<keyword evidence="4" id="KW-1185">Reference proteome</keyword>
<reference evidence="4" key="1">
    <citation type="journal article" date="2019" name="Int. J. Syst. Evol. Microbiol.">
        <title>The Global Catalogue of Microorganisms (GCM) 10K type strain sequencing project: providing services to taxonomists for standard genome sequencing and annotation.</title>
        <authorList>
            <consortium name="The Broad Institute Genomics Platform"/>
            <consortium name="The Broad Institute Genome Sequencing Center for Infectious Disease"/>
            <person name="Wu L."/>
            <person name="Ma J."/>
        </authorList>
    </citation>
    <scope>NUCLEOTIDE SEQUENCE [LARGE SCALE GENOMIC DNA]</scope>
    <source>
        <strain evidence="4">JCM 14046</strain>
    </source>
</reference>
<proteinExistence type="inferred from homology"/>
<dbReference type="Proteomes" id="UP001501612">
    <property type="component" value="Unassembled WGS sequence"/>
</dbReference>
<accession>A0ABP5ACE0</accession>
<dbReference type="Gene3D" id="3.30.70.1060">
    <property type="entry name" value="Dimeric alpha+beta barrel"/>
    <property type="match status" value="1"/>
</dbReference>
<protein>
    <recommendedName>
        <fullName evidence="2">YCII-related domain-containing protein</fullName>
    </recommendedName>
</protein>
<comment type="similarity">
    <text evidence="1">Belongs to the YciI family.</text>
</comment>
<feature type="domain" description="YCII-related" evidence="2">
    <location>
        <begin position="30"/>
        <end position="113"/>
    </location>
</feature>
<evidence type="ECO:0000313" key="3">
    <source>
        <dbReference type="EMBL" id="GAA1907337.1"/>
    </source>
</evidence>
<dbReference type="SUPFAM" id="SSF54909">
    <property type="entry name" value="Dimeric alpha+beta barrel"/>
    <property type="match status" value="1"/>
</dbReference>
<dbReference type="EMBL" id="BAAAMY010000001">
    <property type="protein sequence ID" value="GAA1907337.1"/>
    <property type="molecule type" value="Genomic_DNA"/>
</dbReference>
<comment type="caution">
    <text evidence="3">The sequence shown here is derived from an EMBL/GenBank/DDBJ whole genome shotgun (WGS) entry which is preliminary data.</text>
</comment>
<name>A0ABP5ACE0_9ACTN</name>
<gene>
    <name evidence="3" type="ORF">GCM10009737_05210</name>
</gene>
<dbReference type="InterPro" id="IPR005545">
    <property type="entry name" value="YCII"/>
</dbReference>
<evidence type="ECO:0000259" key="2">
    <source>
        <dbReference type="Pfam" id="PF03795"/>
    </source>
</evidence>
<dbReference type="Pfam" id="PF03795">
    <property type="entry name" value="YCII"/>
    <property type="match status" value="1"/>
</dbReference>
<evidence type="ECO:0000313" key="4">
    <source>
        <dbReference type="Proteomes" id="UP001501612"/>
    </source>
</evidence>
<dbReference type="InterPro" id="IPR011008">
    <property type="entry name" value="Dimeric_a/b-barrel"/>
</dbReference>
<dbReference type="RefSeq" id="WP_344003309.1">
    <property type="nucleotide sequence ID" value="NZ_BAAAMY010000001.1"/>
</dbReference>
<sequence length="118" mass="12660">MKYLLLFWTDALPEGSRHPEGFGTEADHRAWADFQAQLEAAGSYVDGGDLEPPPSDRFVRPDLATGDGPEVAASGPSVLTGYYVVEVPDEAAARTVAASVPLHGTVELRPIVDHDGEW</sequence>
<evidence type="ECO:0000256" key="1">
    <source>
        <dbReference type="ARBA" id="ARBA00007689"/>
    </source>
</evidence>